<dbReference type="Gene3D" id="3.40.50.1820">
    <property type="entry name" value="alpha/beta hydrolase"/>
    <property type="match status" value="1"/>
</dbReference>
<sequence length="264" mass="27715">METLGAGAVDIAFERVGEGPPLVLAHGAGDDSRAWGPQLEGLASDFTVIAWDEPGQGRSSDVPEGFGLGDYADCLAALIEAVAGEPAVVCGISWGGTIALELHRRHPDRVRALILADTYAGWRGSLPPDELRDRVDAAARQLDAADSGMPELPPGLFAADPPAGTARLVRAMAAAARPATLRQQLRAMADADLRDELPRIAVPALLIWGALDARSPLRVASEFARAIPGAQLVVLEGAGHLSNLERPTAFTDAVREFCLALPPM</sequence>
<dbReference type="RefSeq" id="WP_021065028.1">
    <property type="nucleotide sequence ID" value="NZ_ASHR01000028.1"/>
</dbReference>
<keyword evidence="1" id="KW-0378">Hydrolase</keyword>
<dbReference type="Proteomes" id="UP000016462">
    <property type="component" value="Unassembled WGS sequence"/>
</dbReference>
<gene>
    <name evidence="3" type="ORF">L332_05100</name>
</gene>
<dbReference type="Pfam" id="PF00561">
    <property type="entry name" value="Abhydrolase_1"/>
    <property type="match status" value="1"/>
</dbReference>
<dbReference type="InterPro" id="IPR000073">
    <property type="entry name" value="AB_hydrolase_1"/>
</dbReference>
<dbReference type="GO" id="GO:0016020">
    <property type="term" value="C:membrane"/>
    <property type="evidence" value="ECO:0007669"/>
    <property type="project" value="TreeGrafter"/>
</dbReference>
<feature type="domain" description="AB hydrolase-1" evidence="2">
    <location>
        <begin position="20"/>
        <end position="247"/>
    </location>
</feature>
<accession>U1LA06</accession>
<keyword evidence="4" id="KW-1185">Reference proteome</keyword>
<evidence type="ECO:0000256" key="1">
    <source>
        <dbReference type="ARBA" id="ARBA00022801"/>
    </source>
</evidence>
<proteinExistence type="predicted"/>
<protein>
    <recommendedName>
        <fullName evidence="2">AB hydrolase-1 domain-containing protein</fullName>
    </recommendedName>
</protein>
<reference evidence="3 4" key="1">
    <citation type="journal article" date="2013" name="Genome Announc.">
        <title>First draft genome sequence from a member of the genus agrococcus, isolated from modern microbialites.</title>
        <authorList>
            <person name="White R.A.III."/>
            <person name="Grassa C.J."/>
            <person name="Suttle C.A."/>
        </authorList>
    </citation>
    <scope>NUCLEOTIDE SEQUENCE [LARGE SCALE GENOMIC DNA]</scope>
    <source>
        <strain evidence="3 4">RW1</strain>
    </source>
</reference>
<organism evidence="3 4">
    <name type="scientific">Agrococcus pavilionensis RW1</name>
    <dbReference type="NCBI Taxonomy" id="1330458"/>
    <lineage>
        <taxon>Bacteria</taxon>
        <taxon>Bacillati</taxon>
        <taxon>Actinomycetota</taxon>
        <taxon>Actinomycetes</taxon>
        <taxon>Micrococcales</taxon>
        <taxon>Microbacteriaceae</taxon>
        <taxon>Agrococcus</taxon>
    </lineage>
</organism>
<dbReference type="AlphaFoldDB" id="U1LA06"/>
<dbReference type="PRINTS" id="PR00412">
    <property type="entry name" value="EPOXHYDRLASE"/>
</dbReference>
<name>U1LA06_9MICO</name>
<dbReference type="InterPro" id="IPR050266">
    <property type="entry name" value="AB_hydrolase_sf"/>
</dbReference>
<dbReference type="PANTHER" id="PTHR43798:SF31">
    <property type="entry name" value="AB HYDROLASE SUPERFAMILY PROTEIN YCLE"/>
    <property type="match status" value="1"/>
</dbReference>
<evidence type="ECO:0000259" key="2">
    <source>
        <dbReference type="Pfam" id="PF00561"/>
    </source>
</evidence>
<dbReference type="InterPro" id="IPR029058">
    <property type="entry name" value="AB_hydrolase_fold"/>
</dbReference>
<evidence type="ECO:0000313" key="4">
    <source>
        <dbReference type="Proteomes" id="UP000016462"/>
    </source>
</evidence>
<dbReference type="SUPFAM" id="SSF53474">
    <property type="entry name" value="alpha/beta-Hydrolases"/>
    <property type="match status" value="1"/>
</dbReference>
<dbReference type="PRINTS" id="PR00111">
    <property type="entry name" value="ABHYDROLASE"/>
</dbReference>
<comment type="caution">
    <text evidence="3">The sequence shown here is derived from an EMBL/GenBank/DDBJ whole genome shotgun (WGS) entry which is preliminary data.</text>
</comment>
<dbReference type="GO" id="GO:0016787">
    <property type="term" value="F:hydrolase activity"/>
    <property type="evidence" value="ECO:0007669"/>
    <property type="project" value="UniProtKB-KW"/>
</dbReference>
<dbReference type="PANTHER" id="PTHR43798">
    <property type="entry name" value="MONOACYLGLYCEROL LIPASE"/>
    <property type="match status" value="1"/>
</dbReference>
<evidence type="ECO:0000313" key="3">
    <source>
        <dbReference type="EMBL" id="ERG63848.1"/>
    </source>
</evidence>
<dbReference type="EMBL" id="ASHR01000028">
    <property type="protein sequence ID" value="ERG63848.1"/>
    <property type="molecule type" value="Genomic_DNA"/>
</dbReference>
<dbReference type="InterPro" id="IPR000639">
    <property type="entry name" value="Epox_hydrolase-like"/>
</dbReference>